<name>A0AAD7W0X6_9TELE</name>
<proteinExistence type="predicted"/>
<feature type="compositionally biased region" description="Basic and acidic residues" evidence="1">
    <location>
        <begin position="146"/>
        <end position="163"/>
    </location>
</feature>
<dbReference type="Proteomes" id="UP001221898">
    <property type="component" value="Unassembled WGS sequence"/>
</dbReference>
<feature type="region of interest" description="Disordered" evidence="1">
    <location>
        <begin position="107"/>
        <end position="239"/>
    </location>
</feature>
<dbReference type="EMBL" id="JAINUG010000430">
    <property type="protein sequence ID" value="KAJ8371792.1"/>
    <property type="molecule type" value="Genomic_DNA"/>
</dbReference>
<protein>
    <submittedName>
        <fullName evidence="2">Uncharacterized protein</fullName>
    </submittedName>
</protein>
<feature type="compositionally biased region" description="Low complexity" evidence="1">
    <location>
        <begin position="188"/>
        <end position="199"/>
    </location>
</feature>
<dbReference type="AlphaFoldDB" id="A0AAD7W0X6"/>
<feature type="compositionally biased region" description="Low complexity" evidence="1">
    <location>
        <begin position="107"/>
        <end position="116"/>
    </location>
</feature>
<reference evidence="2" key="1">
    <citation type="journal article" date="2023" name="Science">
        <title>Genome structures resolve the early diversification of teleost fishes.</title>
        <authorList>
            <person name="Parey E."/>
            <person name="Louis A."/>
            <person name="Montfort J."/>
            <person name="Bouchez O."/>
            <person name="Roques C."/>
            <person name="Iampietro C."/>
            <person name="Lluch J."/>
            <person name="Castinel A."/>
            <person name="Donnadieu C."/>
            <person name="Desvignes T."/>
            <person name="Floi Bucao C."/>
            <person name="Jouanno E."/>
            <person name="Wen M."/>
            <person name="Mejri S."/>
            <person name="Dirks R."/>
            <person name="Jansen H."/>
            <person name="Henkel C."/>
            <person name="Chen W.J."/>
            <person name="Zahm M."/>
            <person name="Cabau C."/>
            <person name="Klopp C."/>
            <person name="Thompson A.W."/>
            <person name="Robinson-Rechavi M."/>
            <person name="Braasch I."/>
            <person name="Lecointre G."/>
            <person name="Bobe J."/>
            <person name="Postlethwait J.H."/>
            <person name="Berthelot C."/>
            <person name="Roest Crollius H."/>
            <person name="Guiguen Y."/>
        </authorList>
    </citation>
    <scope>NUCLEOTIDE SEQUENCE</scope>
    <source>
        <strain evidence="2">NC1722</strain>
    </source>
</reference>
<evidence type="ECO:0000256" key="1">
    <source>
        <dbReference type="SAM" id="MobiDB-lite"/>
    </source>
</evidence>
<keyword evidence="3" id="KW-1185">Reference proteome</keyword>
<accession>A0AAD7W0X6</accession>
<comment type="caution">
    <text evidence="2">The sequence shown here is derived from an EMBL/GenBank/DDBJ whole genome shotgun (WGS) entry which is preliminary data.</text>
</comment>
<sequence length="254" mass="27535">MDMAVPVSCSRFYSPLLVTSTHCRRLPLVKRGAARSGRLWGVRSLHVTVLLPRTKQPGFLTNEKLHFQTRSVTSQPRHMGDGAPVLSIELDHFDMLICAFRQARLGRSQSGSSRQRLNADRTAARPAPPPPPHGARAASGTQAHSARGERHAPGLRDSREPRALPHGRPAGRLPPRPEGKKGSSVFTLLLPPLRALSSRGEPGKGAPSVGSDARTRLRLADSTLSRRKKDKTKNGRSGAFGLTSHFLNGCLSPQ</sequence>
<organism evidence="2 3">
    <name type="scientific">Aldrovandia affinis</name>
    <dbReference type="NCBI Taxonomy" id="143900"/>
    <lineage>
        <taxon>Eukaryota</taxon>
        <taxon>Metazoa</taxon>
        <taxon>Chordata</taxon>
        <taxon>Craniata</taxon>
        <taxon>Vertebrata</taxon>
        <taxon>Euteleostomi</taxon>
        <taxon>Actinopterygii</taxon>
        <taxon>Neopterygii</taxon>
        <taxon>Teleostei</taxon>
        <taxon>Notacanthiformes</taxon>
        <taxon>Halosauridae</taxon>
        <taxon>Aldrovandia</taxon>
    </lineage>
</organism>
<evidence type="ECO:0000313" key="3">
    <source>
        <dbReference type="Proteomes" id="UP001221898"/>
    </source>
</evidence>
<gene>
    <name evidence="2" type="ORF">AAFF_G00302160</name>
</gene>
<evidence type="ECO:0000313" key="2">
    <source>
        <dbReference type="EMBL" id="KAJ8371792.1"/>
    </source>
</evidence>